<dbReference type="EMBL" id="CAADFX010000027">
    <property type="protein sequence ID" value="VFK55105.1"/>
    <property type="molecule type" value="Genomic_DNA"/>
</dbReference>
<dbReference type="AlphaFoldDB" id="A0A450ZKH8"/>
<evidence type="ECO:0000313" key="2">
    <source>
        <dbReference type="EMBL" id="VFK54325.1"/>
    </source>
</evidence>
<gene>
    <name evidence="3" type="ORF">BECKTUN1418D_GA0071000_102718</name>
    <name evidence="4" type="ORF">BECKTUN1418E_GA0071001_10413</name>
    <name evidence="2" type="ORF">BECKTUN1418F_GA0071002_10413</name>
</gene>
<feature type="coiled-coil region" evidence="1">
    <location>
        <begin position="17"/>
        <end position="44"/>
    </location>
</feature>
<reference evidence="2" key="1">
    <citation type="submission" date="2019-02" db="EMBL/GenBank/DDBJ databases">
        <authorList>
            <person name="Gruber-Vodicka R. H."/>
            <person name="Seah K. B. B."/>
        </authorList>
    </citation>
    <scope>NUCLEOTIDE SEQUENCE</scope>
    <source>
        <strain evidence="3">BECK_BY1</strain>
        <strain evidence="4">BECK_BY2</strain>
        <strain evidence="2">BECK_BY3</strain>
    </source>
</reference>
<evidence type="ECO:0000256" key="1">
    <source>
        <dbReference type="SAM" id="Coils"/>
    </source>
</evidence>
<name>A0A450ZKH8_9GAMM</name>
<evidence type="ECO:0000313" key="4">
    <source>
        <dbReference type="EMBL" id="VFK56375.1"/>
    </source>
</evidence>
<dbReference type="EMBL" id="CAADFV010000041">
    <property type="protein sequence ID" value="VFK56375.1"/>
    <property type="molecule type" value="Genomic_DNA"/>
</dbReference>
<accession>A0A450ZKH8</accession>
<dbReference type="EMBL" id="CAADFY010000041">
    <property type="protein sequence ID" value="VFK54325.1"/>
    <property type="molecule type" value="Genomic_DNA"/>
</dbReference>
<keyword evidence="1" id="KW-0175">Coiled coil</keyword>
<proteinExistence type="predicted"/>
<organism evidence="2">
    <name type="scientific">Candidatus Kentrum sp. TUN</name>
    <dbReference type="NCBI Taxonomy" id="2126343"/>
    <lineage>
        <taxon>Bacteria</taxon>
        <taxon>Pseudomonadati</taxon>
        <taxon>Pseudomonadota</taxon>
        <taxon>Gammaproteobacteria</taxon>
        <taxon>Candidatus Kentrum</taxon>
    </lineage>
</organism>
<sequence length="62" mass="7306">MKDPKFPKEIFAPTISQNELREHRRKMERALNDASEAIRAAKEEFHYMIYGTEDPARGKNEL</sequence>
<evidence type="ECO:0000313" key="3">
    <source>
        <dbReference type="EMBL" id="VFK55105.1"/>
    </source>
</evidence>
<protein>
    <submittedName>
        <fullName evidence="2">Uncharacterized protein</fullName>
    </submittedName>
</protein>